<protein>
    <submittedName>
        <fullName evidence="2">Uncharacterized protein</fullName>
    </submittedName>
</protein>
<dbReference type="GeneID" id="20802170"/>
<organism evidence="2">
    <name type="scientific">Aphanomyces astaci</name>
    <name type="common">Crayfish plague agent</name>
    <dbReference type="NCBI Taxonomy" id="112090"/>
    <lineage>
        <taxon>Eukaryota</taxon>
        <taxon>Sar</taxon>
        <taxon>Stramenopiles</taxon>
        <taxon>Oomycota</taxon>
        <taxon>Saprolegniomycetes</taxon>
        <taxon>Saprolegniales</taxon>
        <taxon>Verrucalvaceae</taxon>
        <taxon>Aphanomyces</taxon>
    </lineage>
</organism>
<feature type="compositionally biased region" description="Polar residues" evidence="1">
    <location>
        <begin position="468"/>
        <end position="477"/>
    </location>
</feature>
<dbReference type="RefSeq" id="XP_009821030.1">
    <property type="nucleotide sequence ID" value="XM_009822728.1"/>
</dbReference>
<proteinExistence type="predicted"/>
<evidence type="ECO:0000256" key="1">
    <source>
        <dbReference type="SAM" id="MobiDB-lite"/>
    </source>
</evidence>
<sequence>MTATIVAPSVVKDALRDAIASFPEELQASLMEKFTAYYTNPETPHVEQVLRKRMSDGHAQRLLFMPTKEQAALYVLLVQAPPQGAPETHPCFIVCQRYLAIWYLCHARHWTLAREFVLHGGLNSLVDLFTHENLHFRGQALDVFTQMTSNPDFDWFQAPTCSETKSMHAKMLLLTNTSDFIQALVINKDSPAMSLYALQILAFYMSWVRKLYTKGELRLSAALLATLADWKATADSDEERQLATNVFDDFNRWPAADAPSTPPLAFHGVELPEGTLNLKQARDALVVSDYDQTVALATTFLRDSPDVPSVDRVQALGLRGRARLLRHLDRADLKKAVDDLSAALEMLEQVAMPTHEDNLLLSRVDMMQDKATVLAQHLHLFRPALAALSPDEDACLSAADEATLDTARGAIHTMWAAYNALHGQQQAKEQAIFEAIRHRRGAVTEDKKVTTIQPVKSTDHDNQVTHNLASAETNGSPPSAIPRTNAEDTSNQATNHDPQHRDLLVVTHPTPPLPDSSVAVKTKNSAAIAGGTRTLKPSLIAPVARKLLKYKHNPENMASLLQSLTPHDIAAAVSTILNPDVLRGLLQGMRRLPPKHALEVMRAVHILPAMPLVLELADPDVVTAMSSMLSVDP</sequence>
<feature type="region of interest" description="Disordered" evidence="1">
    <location>
        <begin position="468"/>
        <end position="495"/>
    </location>
</feature>
<evidence type="ECO:0000313" key="2">
    <source>
        <dbReference type="EMBL" id="ETV88630.1"/>
    </source>
</evidence>
<dbReference type="EMBL" id="KI913114">
    <property type="protein sequence ID" value="ETV88630.1"/>
    <property type="molecule type" value="Genomic_DNA"/>
</dbReference>
<reference evidence="2" key="1">
    <citation type="submission" date="2013-12" db="EMBL/GenBank/DDBJ databases">
        <title>The Genome Sequence of Aphanomyces astaci APO3.</title>
        <authorList>
            <consortium name="The Broad Institute Genomics Platform"/>
            <person name="Russ C."/>
            <person name="Tyler B."/>
            <person name="van West P."/>
            <person name="Dieguez-Uribeondo J."/>
            <person name="Young S.K."/>
            <person name="Zeng Q."/>
            <person name="Gargeya S."/>
            <person name="Fitzgerald M."/>
            <person name="Abouelleil A."/>
            <person name="Alvarado L."/>
            <person name="Chapman S.B."/>
            <person name="Gainer-Dewar J."/>
            <person name="Goldberg J."/>
            <person name="Griggs A."/>
            <person name="Gujja S."/>
            <person name="Hansen M."/>
            <person name="Howarth C."/>
            <person name="Imamovic A."/>
            <person name="Ireland A."/>
            <person name="Larimer J."/>
            <person name="McCowan C."/>
            <person name="Murphy C."/>
            <person name="Pearson M."/>
            <person name="Poon T.W."/>
            <person name="Priest M."/>
            <person name="Roberts A."/>
            <person name="Saif S."/>
            <person name="Shea T."/>
            <person name="Sykes S."/>
            <person name="Wortman J."/>
            <person name="Nusbaum C."/>
            <person name="Birren B."/>
        </authorList>
    </citation>
    <scope>NUCLEOTIDE SEQUENCE [LARGE SCALE GENOMIC DNA]</scope>
    <source>
        <strain evidence="2">APO3</strain>
    </source>
</reference>
<dbReference type="AlphaFoldDB" id="W4H9D7"/>
<accession>W4H9D7</accession>
<dbReference type="OrthoDB" id="199930at2759"/>
<name>W4H9D7_APHAT</name>
<gene>
    <name evidence="2" type="ORF">H257_00174</name>
</gene>
<dbReference type="VEuPathDB" id="FungiDB:H257_00174"/>